<dbReference type="OMA" id="WIYLMQE"/>
<organism evidence="5 6">
    <name type="scientific">Ceratopteris richardii</name>
    <name type="common">Triangle waterfern</name>
    <dbReference type="NCBI Taxonomy" id="49495"/>
    <lineage>
        <taxon>Eukaryota</taxon>
        <taxon>Viridiplantae</taxon>
        <taxon>Streptophyta</taxon>
        <taxon>Embryophyta</taxon>
        <taxon>Tracheophyta</taxon>
        <taxon>Polypodiopsida</taxon>
        <taxon>Polypodiidae</taxon>
        <taxon>Polypodiales</taxon>
        <taxon>Pteridineae</taxon>
        <taxon>Pteridaceae</taxon>
        <taxon>Parkerioideae</taxon>
        <taxon>Ceratopteris</taxon>
    </lineage>
</organism>
<feature type="transmembrane region" description="Helical" evidence="4">
    <location>
        <begin position="53"/>
        <end position="72"/>
    </location>
</feature>
<keyword evidence="4" id="KW-0812">Transmembrane</keyword>
<dbReference type="GO" id="GO:0008610">
    <property type="term" value="P:lipid biosynthetic process"/>
    <property type="evidence" value="ECO:0007669"/>
    <property type="project" value="UniProtKB-ARBA"/>
</dbReference>
<accession>A0A8T2UVE8</accession>
<dbReference type="Proteomes" id="UP000825935">
    <property type="component" value="Chromosome 5"/>
</dbReference>
<keyword evidence="3 4" id="KW-0472">Membrane</keyword>
<protein>
    <submittedName>
        <fullName evidence="5">Uncharacterized protein</fullName>
    </submittedName>
</protein>
<evidence type="ECO:0000256" key="4">
    <source>
        <dbReference type="SAM" id="Phobius"/>
    </source>
</evidence>
<proteinExistence type="inferred from homology"/>
<gene>
    <name evidence="5" type="ORF">KP509_05G092500</name>
</gene>
<keyword evidence="4" id="KW-1133">Transmembrane helix</keyword>
<comment type="similarity">
    <text evidence="2">Belongs to the CDP-alcohol phosphatidyltransferase class-I family.</text>
</comment>
<dbReference type="AlphaFoldDB" id="A0A8T2UVE8"/>
<name>A0A8T2UVE8_CERRI</name>
<dbReference type="PANTHER" id="PTHR10414:SF37">
    <property type="entry name" value="BB IN A BOXCAR, ISOFORM C"/>
    <property type="match status" value="1"/>
</dbReference>
<keyword evidence="6" id="KW-1185">Reference proteome</keyword>
<dbReference type="EMBL" id="CM035410">
    <property type="protein sequence ID" value="KAH7437856.1"/>
    <property type="molecule type" value="Genomic_DNA"/>
</dbReference>
<reference evidence="5" key="1">
    <citation type="submission" date="2021-08" db="EMBL/GenBank/DDBJ databases">
        <title>WGS assembly of Ceratopteris richardii.</title>
        <authorList>
            <person name="Marchant D.B."/>
            <person name="Chen G."/>
            <person name="Jenkins J."/>
            <person name="Shu S."/>
            <person name="Leebens-Mack J."/>
            <person name="Grimwood J."/>
            <person name="Schmutz J."/>
            <person name="Soltis P."/>
            <person name="Soltis D."/>
            <person name="Chen Z.-H."/>
        </authorList>
    </citation>
    <scope>NUCLEOTIDE SEQUENCE</scope>
    <source>
        <strain evidence="5">Whitten #5841</strain>
        <tissue evidence="5">Leaf</tissue>
    </source>
</reference>
<evidence type="ECO:0000313" key="6">
    <source>
        <dbReference type="Proteomes" id="UP000825935"/>
    </source>
</evidence>
<evidence type="ECO:0000256" key="1">
    <source>
        <dbReference type="ARBA" id="ARBA00004370"/>
    </source>
</evidence>
<dbReference type="InterPro" id="IPR014472">
    <property type="entry name" value="CHOPT"/>
</dbReference>
<comment type="caution">
    <text evidence="5">The sequence shown here is derived from an EMBL/GenBank/DDBJ whole genome shotgun (WGS) entry which is preliminary data.</text>
</comment>
<dbReference type="GO" id="GO:0016020">
    <property type="term" value="C:membrane"/>
    <property type="evidence" value="ECO:0007669"/>
    <property type="project" value="UniProtKB-SubCell"/>
</dbReference>
<comment type="subcellular location">
    <subcellularLocation>
        <location evidence="1">Membrane</location>
    </subcellularLocation>
</comment>
<sequence length="106" mass="12346">MGYIGKHGIEALKNYKYSGLDCSYPAKYVLQLFWSCFVQFFPLWILPNMIMLMGFAFVIISALLGYIYSLGFDLPSPNWIYLMQELIMYMFFVSHEGPRARAMSLD</sequence>
<evidence type="ECO:0000256" key="3">
    <source>
        <dbReference type="ARBA" id="ARBA00023136"/>
    </source>
</evidence>
<feature type="transmembrane region" description="Helical" evidence="4">
    <location>
        <begin position="28"/>
        <end position="46"/>
    </location>
</feature>
<evidence type="ECO:0000256" key="2">
    <source>
        <dbReference type="ARBA" id="ARBA00010441"/>
    </source>
</evidence>
<dbReference type="PANTHER" id="PTHR10414">
    <property type="entry name" value="ETHANOLAMINEPHOSPHOTRANSFERASE"/>
    <property type="match status" value="1"/>
</dbReference>
<evidence type="ECO:0000313" key="5">
    <source>
        <dbReference type="EMBL" id="KAH7437856.1"/>
    </source>
</evidence>
<dbReference type="OrthoDB" id="196717at2759"/>